<dbReference type="CDD" id="cd01650">
    <property type="entry name" value="RT_nLTR_like"/>
    <property type="match status" value="1"/>
</dbReference>
<dbReference type="InterPro" id="IPR032675">
    <property type="entry name" value="LRR_dom_sf"/>
</dbReference>
<dbReference type="SUPFAM" id="SSF81383">
    <property type="entry name" value="F-box domain"/>
    <property type="match status" value="1"/>
</dbReference>
<feature type="compositionally biased region" description="Polar residues" evidence="1">
    <location>
        <begin position="7"/>
        <end position="21"/>
    </location>
</feature>
<dbReference type="Gene3D" id="3.80.10.10">
    <property type="entry name" value="Ribonuclease Inhibitor"/>
    <property type="match status" value="1"/>
</dbReference>
<dbReference type="CDD" id="cd22164">
    <property type="entry name" value="F-box_AtSKIP19-like"/>
    <property type="match status" value="1"/>
</dbReference>
<dbReference type="PROSITE" id="PS50878">
    <property type="entry name" value="RT_POL"/>
    <property type="match status" value="1"/>
</dbReference>
<evidence type="ECO:0000259" key="2">
    <source>
        <dbReference type="PROSITE" id="PS50878"/>
    </source>
</evidence>
<dbReference type="Pfam" id="PF00646">
    <property type="entry name" value="F-box"/>
    <property type="match status" value="1"/>
</dbReference>
<accession>A0AA38U3S5</accession>
<dbReference type="InterPro" id="IPR001810">
    <property type="entry name" value="F-box_dom"/>
</dbReference>
<dbReference type="InterPro" id="IPR036047">
    <property type="entry name" value="F-box-like_dom_sf"/>
</dbReference>
<dbReference type="Proteomes" id="UP001172457">
    <property type="component" value="Chromosome 1"/>
</dbReference>
<proteinExistence type="predicted"/>
<name>A0AA38U3S5_9ASTR</name>
<organism evidence="3 4">
    <name type="scientific">Centaurea solstitialis</name>
    <name type="common">yellow star-thistle</name>
    <dbReference type="NCBI Taxonomy" id="347529"/>
    <lineage>
        <taxon>Eukaryota</taxon>
        <taxon>Viridiplantae</taxon>
        <taxon>Streptophyta</taxon>
        <taxon>Embryophyta</taxon>
        <taxon>Tracheophyta</taxon>
        <taxon>Spermatophyta</taxon>
        <taxon>Magnoliopsida</taxon>
        <taxon>eudicotyledons</taxon>
        <taxon>Gunneridae</taxon>
        <taxon>Pentapetalae</taxon>
        <taxon>asterids</taxon>
        <taxon>campanulids</taxon>
        <taxon>Asterales</taxon>
        <taxon>Asteraceae</taxon>
        <taxon>Carduoideae</taxon>
        <taxon>Cardueae</taxon>
        <taxon>Centaureinae</taxon>
        <taxon>Centaurea</taxon>
    </lineage>
</organism>
<protein>
    <recommendedName>
        <fullName evidence="2">Reverse transcriptase domain-containing protein</fullName>
    </recommendedName>
</protein>
<sequence length="932" mass="104851">MLRSRKNSMASTSAVEPSSTMEETRNWLEMPREIMGGMILQRLNVVEILTSVQKVCTTWRRICKDPAMWKVIDMHHCFDARYDIEKLTKQAVSRSHGELIDITLDGFVTDNLLGYILHSSKLNSLRLTNASMITGLGLILALTGLPHLETLQLYGIIIVTPEHIKVMGQICPQLKSFKMKIRFTGCDVAYATAIANSMPALCHLQLVGIAITNNILQVILHGCLHLESLDLHHCFYLNLDGNLMNDYDWVVCCVRISWFIKSWERRSVEGKEAALINLKAQASSLDLKAESSGLSSEEMQARMLDLKILDLEKSTNLNLKQRCRLKWAVSGDENSKLFHRVINNNRRRNFIHGISVNGVWSTDPVLIKETAFDYFSRKFDCNSVNRPSFRSTKFKVLSDTQRSFLEDEILELEVKNAVWDCGGDKSPGPDGYTFEFLKSFWSVIKSDLLKAIHHFELNAYIDPGCNSSFISLIPKMTFAEYRPISLIGCFYKVVAKILSNRLKNVIDSIIGREQTAFIKNRNILDGPLIISEIISWAKASKRKTMILKVDFEKAFDSLSWEFMDDILGQMGFGLKWRSWIKGCLNSASMSVLINGSPTAEFLPKKGVRQGDPLAPFLFIIAAEGLNVAMQEAKEKGVFHGVKLPNNGPILSNLHYADDAIFVGEWSSSNACNLARILRCFHLSSGLKVNFRKSSIVGIGVNDSEISSLAYLLNCKVGSLPLTYLGLPIGARMNKAELWGPVINKFLNKLSNWKSSLLSFGGRLTLCKSVLSNLSLYYFSLFKAPANILKSLESTRSKFFWGRKDNEKKITWIAWSKIIASKERGGLGIGSLKAQNLALLCKWWWCFSSENISLWKHVIQSLHGSDGGIGSSRKFGNFPGIWRSILKIQEGMNEANLRLDSLFQYPSISAMLDRKECSWALDPSGQFSVASLR</sequence>
<gene>
    <name evidence="3" type="ORF">OSB04_002001</name>
</gene>
<keyword evidence="4" id="KW-1185">Reference proteome</keyword>
<evidence type="ECO:0000256" key="1">
    <source>
        <dbReference type="SAM" id="MobiDB-lite"/>
    </source>
</evidence>
<dbReference type="SUPFAM" id="SSF52047">
    <property type="entry name" value="RNI-like"/>
    <property type="match status" value="1"/>
</dbReference>
<dbReference type="PANTHER" id="PTHR33116">
    <property type="entry name" value="REVERSE TRANSCRIPTASE ZINC-BINDING DOMAIN-CONTAINING PROTEIN-RELATED-RELATED"/>
    <property type="match status" value="1"/>
</dbReference>
<reference evidence="3" key="1">
    <citation type="submission" date="2023-03" db="EMBL/GenBank/DDBJ databases">
        <title>Chromosome-scale reference genome and RAD-based genetic map of yellow starthistle (Centaurea solstitialis) reveal putative structural variation and QTLs associated with invader traits.</title>
        <authorList>
            <person name="Reatini B."/>
            <person name="Cang F.A."/>
            <person name="Jiang Q."/>
            <person name="Mckibben M.T.W."/>
            <person name="Barker M.S."/>
            <person name="Rieseberg L.H."/>
            <person name="Dlugosch K.M."/>
        </authorList>
    </citation>
    <scope>NUCLEOTIDE SEQUENCE</scope>
    <source>
        <strain evidence="3">CAN-66</strain>
        <tissue evidence="3">Leaf</tissue>
    </source>
</reference>
<feature type="region of interest" description="Disordered" evidence="1">
    <location>
        <begin position="1"/>
        <end position="23"/>
    </location>
</feature>
<dbReference type="Pfam" id="PF00078">
    <property type="entry name" value="RVT_1"/>
    <property type="match status" value="1"/>
</dbReference>
<dbReference type="PANTHER" id="PTHR33116:SF78">
    <property type="entry name" value="OS12G0587133 PROTEIN"/>
    <property type="match status" value="1"/>
</dbReference>
<feature type="domain" description="Reverse transcriptase" evidence="2">
    <location>
        <begin position="454"/>
        <end position="728"/>
    </location>
</feature>
<dbReference type="InterPro" id="IPR000477">
    <property type="entry name" value="RT_dom"/>
</dbReference>
<dbReference type="EMBL" id="JARYMX010000001">
    <property type="protein sequence ID" value="KAJ9566035.1"/>
    <property type="molecule type" value="Genomic_DNA"/>
</dbReference>
<evidence type="ECO:0000313" key="4">
    <source>
        <dbReference type="Proteomes" id="UP001172457"/>
    </source>
</evidence>
<comment type="caution">
    <text evidence="3">The sequence shown here is derived from an EMBL/GenBank/DDBJ whole genome shotgun (WGS) entry which is preliminary data.</text>
</comment>
<dbReference type="AlphaFoldDB" id="A0AA38U3S5"/>
<evidence type="ECO:0000313" key="3">
    <source>
        <dbReference type="EMBL" id="KAJ9566035.1"/>
    </source>
</evidence>